<accession>A0AAW2I4A7</accession>
<evidence type="ECO:0000313" key="3">
    <source>
        <dbReference type="EMBL" id="KAL0277167.1"/>
    </source>
</evidence>
<feature type="region of interest" description="Disordered" evidence="1">
    <location>
        <begin position="313"/>
        <end position="375"/>
    </location>
</feature>
<dbReference type="PROSITE" id="PS50096">
    <property type="entry name" value="IQ"/>
    <property type="match status" value="1"/>
</dbReference>
<dbReference type="GO" id="GO:0030317">
    <property type="term" value="P:flagellated sperm motility"/>
    <property type="evidence" value="ECO:0007669"/>
    <property type="project" value="TreeGrafter"/>
</dbReference>
<evidence type="ECO:0000259" key="2">
    <source>
        <dbReference type="Pfam" id="PF25805"/>
    </source>
</evidence>
<dbReference type="GO" id="GO:0001669">
    <property type="term" value="C:acrosomal vesicle"/>
    <property type="evidence" value="ECO:0007669"/>
    <property type="project" value="TreeGrafter"/>
</dbReference>
<feature type="compositionally biased region" description="Acidic residues" evidence="1">
    <location>
        <begin position="348"/>
        <end position="359"/>
    </location>
</feature>
<evidence type="ECO:0000256" key="1">
    <source>
        <dbReference type="SAM" id="MobiDB-lite"/>
    </source>
</evidence>
<dbReference type="GO" id="GO:0060271">
    <property type="term" value="P:cilium assembly"/>
    <property type="evidence" value="ECO:0007669"/>
    <property type="project" value="TreeGrafter"/>
</dbReference>
<reference evidence="3" key="1">
    <citation type="journal article" date="2024" name="Gigascience">
        <title>Chromosome-level genome of the poultry shaft louse Menopon gallinae provides insight into the host-switching and adaptive evolution of parasitic lice.</title>
        <authorList>
            <person name="Xu Y."/>
            <person name="Ma L."/>
            <person name="Liu S."/>
            <person name="Liang Y."/>
            <person name="Liu Q."/>
            <person name="He Z."/>
            <person name="Tian L."/>
            <person name="Duan Y."/>
            <person name="Cai W."/>
            <person name="Li H."/>
            <person name="Song F."/>
        </authorList>
    </citation>
    <scope>NUCLEOTIDE SEQUENCE</scope>
    <source>
        <strain evidence="3">Cailab_2023a</strain>
    </source>
</reference>
<feature type="domain" description="IQ motif and ubiquitin-like" evidence="2">
    <location>
        <begin position="807"/>
        <end position="934"/>
    </location>
</feature>
<name>A0AAW2I4A7_9NEOP</name>
<dbReference type="PANTHER" id="PTHR21074">
    <property type="entry name" value="IQ AND UBIQUITIN-LIKE DOMAIN-CONTAINING PROTEIN"/>
    <property type="match status" value="1"/>
</dbReference>
<organism evidence="3">
    <name type="scientific">Menopon gallinae</name>
    <name type="common">poultry shaft louse</name>
    <dbReference type="NCBI Taxonomy" id="328185"/>
    <lineage>
        <taxon>Eukaryota</taxon>
        <taxon>Metazoa</taxon>
        <taxon>Ecdysozoa</taxon>
        <taxon>Arthropoda</taxon>
        <taxon>Hexapoda</taxon>
        <taxon>Insecta</taxon>
        <taxon>Pterygota</taxon>
        <taxon>Neoptera</taxon>
        <taxon>Paraneoptera</taxon>
        <taxon>Psocodea</taxon>
        <taxon>Troctomorpha</taxon>
        <taxon>Phthiraptera</taxon>
        <taxon>Amblycera</taxon>
        <taxon>Menoponidae</taxon>
        <taxon>Menopon</taxon>
    </lineage>
</organism>
<dbReference type="InterPro" id="IPR057887">
    <property type="entry name" value="IQUB_helical"/>
</dbReference>
<dbReference type="EMBL" id="JARGDH010000002">
    <property type="protein sequence ID" value="KAL0277167.1"/>
    <property type="molecule type" value="Genomic_DNA"/>
</dbReference>
<dbReference type="GO" id="GO:0031514">
    <property type="term" value="C:motile cilium"/>
    <property type="evidence" value="ECO:0007669"/>
    <property type="project" value="TreeGrafter"/>
</dbReference>
<dbReference type="InterPro" id="IPR037695">
    <property type="entry name" value="IQUB"/>
</dbReference>
<feature type="compositionally biased region" description="Basic and acidic residues" evidence="1">
    <location>
        <begin position="360"/>
        <end position="375"/>
    </location>
</feature>
<proteinExistence type="predicted"/>
<feature type="region of interest" description="Disordered" evidence="1">
    <location>
        <begin position="62"/>
        <end position="115"/>
    </location>
</feature>
<feature type="compositionally biased region" description="Basic and acidic residues" evidence="1">
    <location>
        <begin position="318"/>
        <end position="347"/>
    </location>
</feature>
<feature type="compositionally biased region" description="Basic and acidic residues" evidence="1">
    <location>
        <begin position="69"/>
        <end position="83"/>
    </location>
</feature>
<sequence>MADQSDDDDDDDDIYKGLEKFAIAFLPDTTSQVDYGSTAYYGEEYGEDYYIPQIRQPSTDLEVQSGVTFEEKQSVKESERSEASDQYVEPEEEEGEGGREREEEEEAKMGHMVTSSQMVDRLTQQIFGREILIPKERTESEIKFETVHRDLIEEEMRKLIQGAPLKGPVVEKRKPLEKMKTVLTDVDTSGLYPQPKAVVSEVSFAFDEDEEVEKIGGKGVEADADIVKTIVDMLREMTKSDPQSIYVKNIPAAFAKIQNLVDEATAMVKKSGTGSVHGVVHQRLPELKQNVKNSVIQKLVEKLSTYEKIVELEEDEEETKRTTRRETKFVESVRRKRKEKAEKAQEVEKEEEEEEEEEIKQEVAKPPEVPEEKPKKVAVEVARVVAKVQKEVGAILPKLEPYEKVNWELLLSESEKELISDPTLRQEMEKYIEERKAQLLAERLAEYDKMARERRYRSKDPKVMLENLNLNVTMKFLLNSGETFTCAYRYFMPFKEIKEDLSGIFRVPPDVLIIYRNEVEVKDSECAHDLEPKIEPFDSVTFRLLTLDNDRWRLKSWHLELPTPDIITCTVETGKDHRGVSEYKDVVVEVVQKKIKKPFVGGYRDKCTGIEYHHAFSQSGPREPTIPYERMVSTDTQTAEHRSKCIDTDNDKGTQMSRSDYYVSTEFDKIITAKPYVDYDTWLKQKEVESKILLIQRYIRALIIRKFIKRMSEEYRMRRAWEEEQERKRILQREIRVKKDILNMVYPKTRADFEALYAMVERWRKAQVERIGKLKTEAPRKAELCGVLEKEIKLLEAIEVHRIAVAKQQKKKKELDFLAKVSEPVTWTGYRGMTIKMDTLKTQRARELRELYLSLSRDDLNYQDRIELLVSIKYALRVNGTRLSEELSNLLNRECEMLIRGVSSKKLEYLRRRIDHLFVKYFKEPDFNPEVAKYDPDYNRQPLRQNLLFCKMCHKVKLYKEFEVTARDASCNVCQPCRTTYNIAVPRIDLNPYRYILKCVRREEQKKNCYSSCAFILQDEDMRFLVENIWHSRSAISENNNLMDLRMPRWDTAKDWTPWNCILLTEGEAVAHVRSSPSVNYEKRLVGEVISKHELAKRHFQQMFATEERMRDSGKWANVVDVKDYEAPPVQADIWDLTREECLNLDKGNRLYEVHETRRKEDNYVKYM</sequence>
<dbReference type="Pfam" id="PF25805">
    <property type="entry name" value="IQUB"/>
    <property type="match status" value="1"/>
</dbReference>
<dbReference type="PANTHER" id="PTHR21074:SF0">
    <property type="entry name" value="IQ AND UBIQUITIN-LIKE DOMAIN-CONTAINING PROTEIN"/>
    <property type="match status" value="1"/>
</dbReference>
<comment type="caution">
    <text evidence="3">The sequence shown here is derived from an EMBL/GenBank/DDBJ whole genome shotgun (WGS) entry which is preliminary data.</text>
</comment>
<gene>
    <name evidence="3" type="ORF">PYX00_004536</name>
</gene>
<dbReference type="AlphaFoldDB" id="A0AAW2I4A7"/>
<protein>
    <recommendedName>
        <fullName evidence="2">IQ motif and ubiquitin-like domain-containing protein</fullName>
    </recommendedName>
</protein>